<feature type="compositionally biased region" description="Basic and acidic residues" evidence="1">
    <location>
        <begin position="303"/>
        <end position="336"/>
    </location>
</feature>
<dbReference type="EMBL" id="GAMC01016563">
    <property type="protein sequence ID" value="JAB89992.1"/>
    <property type="molecule type" value="mRNA"/>
</dbReference>
<reference evidence="2" key="1">
    <citation type="submission" date="2013-07" db="EMBL/GenBank/DDBJ databases">
        <authorList>
            <person name="Geib S."/>
        </authorList>
    </citation>
    <scope>NUCLEOTIDE SEQUENCE</scope>
</reference>
<organism evidence="2">
    <name type="scientific">Ceratitis capitata</name>
    <name type="common">Mediterranean fruit fly</name>
    <name type="synonym">Tephritis capitata</name>
    <dbReference type="NCBI Taxonomy" id="7213"/>
    <lineage>
        <taxon>Eukaryota</taxon>
        <taxon>Metazoa</taxon>
        <taxon>Ecdysozoa</taxon>
        <taxon>Arthropoda</taxon>
        <taxon>Hexapoda</taxon>
        <taxon>Insecta</taxon>
        <taxon>Pterygota</taxon>
        <taxon>Neoptera</taxon>
        <taxon>Endopterygota</taxon>
        <taxon>Diptera</taxon>
        <taxon>Brachycera</taxon>
        <taxon>Muscomorpha</taxon>
        <taxon>Tephritoidea</taxon>
        <taxon>Tephritidae</taxon>
        <taxon>Ceratitis</taxon>
        <taxon>Ceratitis</taxon>
    </lineage>
</organism>
<sequence length="600" mass="68122">MAEGVTPDVTQAPTAARAKINNDNKNVVNGASAPAATMTKKTCGNKSVNKPKQGWRNPTNASAMRRNVTKPNQQLPDYIRTEMEILRHLNRVNRDLRILLTAKCGRTPNTTPRLKYYQAVRQSAGGVGQRVGGVNCMKSQNFLTKASAAKSKSVVLKQTKPSTSTGRAQVDSTGTAKKQMDIRLEAQGTGRSTPKMNKRPLQRLVLYFKPKRKDDDSKGTSQGKQPKVVNKTEKQFKTESAMRCKSKMDAQQQVKQTPTKMNEQNNKGQSKKAEIAVKELEEFKENLKAKAAMKVTDKVKVEEARKLKPEPRDQAESGKMKQKLTEKVQDLTEKKPSKQPSAQAQMTLNQNVKRRGKTIKQKMLYLRLKWLRKEKEGKVVDDKSKVMQNESQKPTKPMIAPTPATTTSENVQHEATAPIEQVESTLVAGKFGNCLRFFKPHKKVSVPEPTEPTESTEESVLNYQMQQKKMQKIRKSPYLVTYNGKASTKLDTYPAYSYVNVKYMKNLKASKEKAAKAKCTILINAQNQKIYKDPHATPSTSSLDEYFRVLSERMTREQKEADERKPMRRRSRRGINTNPSHFNYKRAQPTIQRQYNRQRW</sequence>
<feature type="region of interest" description="Disordered" evidence="1">
    <location>
        <begin position="41"/>
        <end position="64"/>
    </location>
</feature>
<feature type="compositionally biased region" description="Polar residues" evidence="1">
    <location>
        <begin position="249"/>
        <end position="268"/>
    </location>
</feature>
<accession>W8AUT7</accession>
<feature type="compositionally biased region" description="Basic and acidic residues" evidence="1">
    <location>
        <begin position="230"/>
        <end position="248"/>
    </location>
</feature>
<feature type="compositionally biased region" description="Polar residues" evidence="1">
    <location>
        <begin position="159"/>
        <end position="176"/>
    </location>
</feature>
<proteinExistence type="evidence at transcript level"/>
<feature type="region of interest" description="Disordered" evidence="1">
    <location>
        <begin position="381"/>
        <end position="412"/>
    </location>
</feature>
<evidence type="ECO:0000256" key="1">
    <source>
        <dbReference type="SAM" id="MobiDB-lite"/>
    </source>
</evidence>
<feature type="compositionally biased region" description="Basic and acidic residues" evidence="1">
    <location>
        <begin position="554"/>
        <end position="565"/>
    </location>
</feature>
<feature type="region of interest" description="Disordered" evidence="1">
    <location>
        <begin position="158"/>
        <end position="180"/>
    </location>
</feature>
<evidence type="ECO:0000313" key="2">
    <source>
        <dbReference type="EMBL" id="JAB89992.1"/>
    </source>
</evidence>
<feature type="compositionally biased region" description="Polar residues" evidence="1">
    <location>
        <begin position="41"/>
        <end position="62"/>
    </location>
</feature>
<dbReference type="AlphaFoldDB" id="W8AUT7"/>
<feature type="compositionally biased region" description="Polar residues" evidence="1">
    <location>
        <begin position="338"/>
        <end position="351"/>
    </location>
</feature>
<feature type="compositionally biased region" description="Polar residues" evidence="1">
    <location>
        <begin position="589"/>
        <end position="600"/>
    </location>
</feature>
<dbReference type="OrthoDB" id="7989727at2759"/>
<protein>
    <submittedName>
        <fullName evidence="2">Uncharacterized protein</fullName>
    </submittedName>
</protein>
<feature type="region of interest" description="Disordered" evidence="1">
    <location>
        <begin position="208"/>
        <end position="272"/>
    </location>
</feature>
<feature type="region of interest" description="Disordered" evidence="1">
    <location>
        <begin position="554"/>
        <end position="600"/>
    </location>
</feature>
<name>W8AUT7_CERCA</name>
<reference evidence="2" key="2">
    <citation type="journal article" date="2014" name="BMC Genomics">
        <title>A genomic perspective to assessing quality of mass-reared SIT flies used in Mediterranean fruit fly (Ceratitis capitata) eradication in California.</title>
        <authorList>
            <person name="Calla B."/>
            <person name="Hall B."/>
            <person name="Hou S."/>
            <person name="Geib S.M."/>
        </authorList>
    </citation>
    <scope>NUCLEOTIDE SEQUENCE</scope>
</reference>
<feature type="region of interest" description="Disordered" evidence="1">
    <location>
        <begin position="303"/>
        <end position="352"/>
    </location>
</feature>